<feature type="binding site" evidence="10">
    <location>
        <begin position="18"/>
        <end position="26"/>
    </location>
    <ligand>
        <name>ATP</name>
        <dbReference type="ChEBI" id="CHEBI:30616"/>
    </ligand>
</feature>
<feature type="binding site" evidence="10">
    <location>
        <position position="184"/>
    </location>
    <ligand>
        <name>L-citrulline</name>
        <dbReference type="ChEBI" id="CHEBI:57743"/>
    </ligand>
</feature>
<evidence type="ECO:0000256" key="8">
    <source>
        <dbReference type="ARBA" id="ARBA00022741"/>
    </source>
</evidence>
<feature type="binding site" evidence="10">
    <location>
        <position position="133"/>
    </location>
    <ligand>
        <name>L-aspartate</name>
        <dbReference type="ChEBI" id="CHEBI:29991"/>
    </ligand>
</feature>
<dbReference type="InterPro" id="IPR024074">
    <property type="entry name" value="AS_cat/multimer_dom_body"/>
</dbReference>
<dbReference type="EC" id="6.3.4.5" evidence="3 10"/>
<dbReference type="HAMAP" id="MF_00005">
    <property type="entry name" value="Arg_succ_synth_type1"/>
    <property type="match status" value="1"/>
</dbReference>
<dbReference type="NCBIfam" id="NF001770">
    <property type="entry name" value="PRK00509.1"/>
    <property type="match status" value="1"/>
</dbReference>
<dbReference type="CDD" id="cd01999">
    <property type="entry name" value="ASS"/>
    <property type="match status" value="1"/>
</dbReference>
<accession>A0A1I3XVP5</accession>
<dbReference type="InterPro" id="IPR048267">
    <property type="entry name" value="Arginosuc_syn_N"/>
</dbReference>
<comment type="subcellular location">
    <subcellularLocation>
        <location evidence="10">Cytoplasm</location>
    </subcellularLocation>
</comment>
<evidence type="ECO:0000256" key="2">
    <source>
        <dbReference type="ARBA" id="ARBA00011881"/>
    </source>
</evidence>
<dbReference type="Pfam" id="PF20979">
    <property type="entry name" value="Arginosuc_syn_C"/>
    <property type="match status" value="1"/>
</dbReference>
<dbReference type="GO" id="GO:0006526">
    <property type="term" value="P:L-arginine biosynthetic process"/>
    <property type="evidence" value="ECO:0007669"/>
    <property type="project" value="UniProtKB-UniRule"/>
</dbReference>
<dbReference type="AlphaFoldDB" id="A0A1I3XVP5"/>
<dbReference type="FunFam" id="3.40.50.620:FF:000038">
    <property type="entry name" value="Argininosuccinate synthase"/>
    <property type="match status" value="1"/>
</dbReference>
<dbReference type="InterPro" id="IPR023434">
    <property type="entry name" value="Arginosuc_synth_type_1_subfam"/>
</dbReference>
<dbReference type="GO" id="GO:0005524">
    <property type="term" value="F:ATP binding"/>
    <property type="evidence" value="ECO:0007669"/>
    <property type="project" value="UniProtKB-UniRule"/>
</dbReference>
<evidence type="ECO:0000313" key="14">
    <source>
        <dbReference type="Proteomes" id="UP000183557"/>
    </source>
</evidence>
<evidence type="ECO:0000256" key="5">
    <source>
        <dbReference type="ARBA" id="ARBA00022571"/>
    </source>
</evidence>
<keyword evidence="8 10" id="KW-0547">Nucleotide-binding</keyword>
<comment type="similarity">
    <text evidence="10">Belongs to the argininosuccinate synthase family. Type 1 subfamily.</text>
</comment>
<dbReference type="GO" id="GO:0000053">
    <property type="term" value="P:argininosuccinate metabolic process"/>
    <property type="evidence" value="ECO:0007669"/>
    <property type="project" value="TreeGrafter"/>
</dbReference>
<dbReference type="PANTHER" id="PTHR11587">
    <property type="entry name" value="ARGININOSUCCINATE SYNTHASE"/>
    <property type="match status" value="1"/>
</dbReference>
<dbReference type="GO" id="GO:0000050">
    <property type="term" value="P:urea cycle"/>
    <property type="evidence" value="ECO:0007669"/>
    <property type="project" value="TreeGrafter"/>
</dbReference>
<keyword evidence="6 10" id="KW-0436">Ligase</keyword>
<evidence type="ECO:0000313" key="13">
    <source>
        <dbReference type="EMBL" id="SFK23582.1"/>
    </source>
</evidence>
<evidence type="ECO:0000256" key="10">
    <source>
        <dbReference type="HAMAP-Rule" id="MF_00005"/>
    </source>
</evidence>
<feature type="domain" description="Arginosuccinate synthase C-terminal" evidence="12">
    <location>
        <begin position="183"/>
        <end position="400"/>
    </location>
</feature>
<dbReference type="Gene3D" id="3.90.1260.10">
    <property type="entry name" value="Argininosuccinate synthetase, chain A, domain 2"/>
    <property type="match status" value="1"/>
</dbReference>
<organism evidence="13 14">
    <name type="scientific">Halobacillus dabanensis</name>
    <dbReference type="NCBI Taxonomy" id="240302"/>
    <lineage>
        <taxon>Bacteria</taxon>
        <taxon>Bacillati</taxon>
        <taxon>Bacillota</taxon>
        <taxon>Bacilli</taxon>
        <taxon>Bacillales</taxon>
        <taxon>Bacillaceae</taxon>
        <taxon>Halobacillus</taxon>
    </lineage>
</organism>
<name>A0A1I3XVP5_HALDA</name>
<feature type="binding site" evidence="10">
    <location>
        <position position="96"/>
    </location>
    <ligand>
        <name>L-citrulline</name>
        <dbReference type="ChEBI" id="CHEBI:57743"/>
    </ligand>
</feature>
<dbReference type="FunFam" id="1.20.5.470:FF:000002">
    <property type="entry name" value="Argininosuccinate synthase"/>
    <property type="match status" value="1"/>
</dbReference>
<dbReference type="InterPro" id="IPR048268">
    <property type="entry name" value="Arginosuc_syn_C"/>
</dbReference>
<evidence type="ECO:0000256" key="7">
    <source>
        <dbReference type="ARBA" id="ARBA00022605"/>
    </source>
</evidence>
<evidence type="ECO:0000259" key="11">
    <source>
        <dbReference type="Pfam" id="PF00764"/>
    </source>
</evidence>
<keyword evidence="5 10" id="KW-0055">Arginine biosynthesis</keyword>
<keyword evidence="14" id="KW-1185">Reference proteome</keyword>
<dbReference type="GO" id="GO:0005737">
    <property type="term" value="C:cytoplasm"/>
    <property type="evidence" value="ECO:0007669"/>
    <property type="project" value="UniProtKB-SubCell"/>
</dbReference>
<evidence type="ECO:0000256" key="3">
    <source>
        <dbReference type="ARBA" id="ARBA00012286"/>
    </source>
</evidence>
<dbReference type="EMBL" id="FOSB01000009">
    <property type="protein sequence ID" value="SFK23582.1"/>
    <property type="molecule type" value="Genomic_DNA"/>
</dbReference>
<dbReference type="FunFam" id="3.90.1260.10:FF:000007">
    <property type="entry name" value="Argininosuccinate synthase"/>
    <property type="match status" value="1"/>
</dbReference>
<evidence type="ECO:0000256" key="4">
    <source>
        <dbReference type="ARBA" id="ARBA00022490"/>
    </source>
</evidence>
<feature type="binding site" evidence="10">
    <location>
        <position position="136"/>
    </location>
    <ligand>
        <name>L-citrulline</name>
        <dbReference type="ChEBI" id="CHEBI:57743"/>
    </ligand>
</feature>
<gene>
    <name evidence="10" type="primary">argG</name>
    <name evidence="13" type="ORF">SAMN04487936_109156</name>
</gene>
<dbReference type="NCBIfam" id="TIGR00032">
    <property type="entry name" value="argG"/>
    <property type="match status" value="1"/>
</dbReference>
<keyword evidence="4 10" id="KW-0963">Cytoplasm</keyword>
<evidence type="ECO:0000256" key="1">
    <source>
        <dbReference type="ARBA" id="ARBA00004967"/>
    </source>
</evidence>
<evidence type="ECO:0000256" key="6">
    <source>
        <dbReference type="ARBA" id="ARBA00022598"/>
    </source>
</evidence>
<dbReference type="PROSITE" id="PS00564">
    <property type="entry name" value="ARGININOSUCCIN_SYN_1"/>
    <property type="match status" value="1"/>
</dbReference>
<comment type="subunit">
    <text evidence="2 10">Homotetramer.</text>
</comment>
<dbReference type="InterPro" id="IPR018223">
    <property type="entry name" value="Arginosuc_synth_CS"/>
</dbReference>
<feature type="binding site" evidence="10">
    <location>
        <position position="281"/>
    </location>
    <ligand>
        <name>L-citrulline</name>
        <dbReference type="ChEBI" id="CHEBI:57743"/>
    </ligand>
</feature>
<dbReference type="PROSITE" id="PS00565">
    <property type="entry name" value="ARGININOSUCCIN_SYN_2"/>
    <property type="match status" value="1"/>
</dbReference>
<feature type="binding site" evidence="10">
    <location>
        <position position="126"/>
    </location>
    <ligand>
        <name>ATP</name>
        <dbReference type="ChEBI" id="CHEBI:30616"/>
    </ligand>
</feature>
<feature type="domain" description="Arginosuccinate synthase-like N-terminal" evidence="11">
    <location>
        <begin position="14"/>
        <end position="174"/>
    </location>
</feature>
<reference evidence="14" key="1">
    <citation type="submission" date="2016-10" db="EMBL/GenBank/DDBJ databases">
        <authorList>
            <person name="Varghese N."/>
            <person name="Submissions S."/>
        </authorList>
    </citation>
    <scope>NUCLEOTIDE SEQUENCE [LARGE SCALE GENOMIC DNA]</scope>
    <source>
        <strain evidence="14">CGMCC 1.3704</strain>
    </source>
</reference>
<feature type="binding site" evidence="10">
    <location>
        <position position="128"/>
    </location>
    <ligand>
        <name>L-aspartate</name>
        <dbReference type="ChEBI" id="CHEBI:29991"/>
    </ligand>
</feature>
<sequence>MDNYKEVINMTKPKVVLAYSGGLDTSISIKWIQEKYGYDVIALGLDVGEGKDLETIRKKALDVGAIKAIMIDAKELLAEQYLMPALKANALYEGKYPLSSALSRPLISKLLVEVAEQEGAVAVAHGCTGKGNDQVRFEVSIQALNPDLEVIAPVREWGMTRDEQIIYAEEKGIPVPVNLDNPFSIDANIWGRACEAGVLEDPWKEAPEAAYAWTNPIEETPDQADTIEIDFVEGKPVGLNGEKMDLVPLIEYLNELGGKHGIGRIDHTENRLVGIKSREVYENPAAMILINAHKELEFLTLTREVSQYKVNVDQQLAKIIYDGLWYSPLQPALSAFVDATQSVVTGTVKVKLFKGHHTVIGKKSPVSLYNEELSTYSKEDAFDHNAAVGFIKLWGLPTKVHADVHKGEKLLEQAVVTQHD</sequence>
<evidence type="ECO:0000259" key="12">
    <source>
        <dbReference type="Pfam" id="PF20979"/>
    </source>
</evidence>
<dbReference type="SUPFAM" id="SSF52402">
    <property type="entry name" value="Adenine nucleotide alpha hydrolases-like"/>
    <property type="match status" value="1"/>
</dbReference>
<keyword evidence="7 10" id="KW-0028">Amino-acid biosynthesis</keyword>
<feature type="binding site" evidence="10">
    <location>
        <position position="269"/>
    </location>
    <ligand>
        <name>L-citrulline</name>
        <dbReference type="ChEBI" id="CHEBI:57743"/>
    </ligand>
</feature>
<keyword evidence="9 10" id="KW-0067">ATP-binding</keyword>
<protein>
    <recommendedName>
        <fullName evidence="3 10">Argininosuccinate synthase</fullName>
        <ecNumber evidence="3 10">6.3.4.5</ecNumber>
    </recommendedName>
    <alternativeName>
        <fullName evidence="10">Citrulline--aspartate ligase</fullName>
    </alternativeName>
</protein>
<dbReference type="Gene3D" id="1.20.5.470">
    <property type="entry name" value="Single helix bin"/>
    <property type="match status" value="1"/>
</dbReference>
<dbReference type="UniPathway" id="UPA00068">
    <property type="reaction ID" value="UER00113"/>
</dbReference>
<dbReference type="GO" id="GO:0004055">
    <property type="term" value="F:argininosuccinate synthase activity"/>
    <property type="evidence" value="ECO:0007669"/>
    <property type="project" value="UniProtKB-UniRule"/>
</dbReference>
<comment type="pathway">
    <text evidence="1 10">Amino-acid biosynthesis; L-arginine biosynthesis; L-arginine from L-ornithine and carbamoyl phosphate: step 2/3.</text>
</comment>
<feature type="binding site" evidence="10">
    <location>
        <position position="132"/>
    </location>
    <ligand>
        <name>L-citrulline</name>
        <dbReference type="ChEBI" id="CHEBI:57743"/>
    </ligand>
</feature>
<dbReference type="STRING" id="240302.BN982_02744"/>
<proteinExistence type="inferred from homology"/>
<dbReference type="Gene3D" id="3.40.50.620">
    <property type="entry name" value="HUPs"/>
    <property type="match status" value="1"/>
</dbReference>
<dbReference type="Proteomes" id="UP000183557">
    <property type="component" value="Unassembled WGS sequence"/>
</dbReference>
<dbReference type="InterPro" id="IPR014729">
    <property type="entry name" value="Rossmann-like_a/b/a_fold"/>
</dbReference>
<comment type="catalytic activity">
    <reaction evidence="10">
        <text>L-citrulline + L-aspartate + ATP = 2-(N(omega)-L-arginino)succinate + AMP + diphosphate + H(+)</text>
        <dbReference type="Rhea" id="RHEA:10932"/>
        <dbReference type="ChEBI" id="CHEBI:15378"/>
        <dbReference type="ChEBI" id="CHEBI:29991"/>
        <dbReference type="ChEBI" id="CHEBI:30616"/>
        <dbReference type="ChEBI" id="CHEBI:33019"/>
        <dbReference type="ChEBI" id="CHEBI:57472"/>
        <dbReference type="ChEBI" id="CHEBI:57743"/>
        <dbReference type="ChEBI" id="CHEBI:456215"/>
        <dbReference type="EC" id="6.3.4.5"/>
    </reaction>
</comment>
<dbReference type="eggNOG" id="COG0137">
    <property type="taxonomic scope" value="Bacteria"/>
</dbReference>
<dbReference type="Pfam" id="PF00764">
    <property type="entry name" value="Arginosuc_synth"/>
    <property type="match status" value="1"/>
</dbReference>
<evidence type="ECO:0000256" key="9">
    <source>
        <dbReference type="ARBA" id="ARBA00022840"/>
    </source>
</evidence>
<feature type="binding site" evidence="10">
    <location>
        <position position="132"/>
    </location>
    <ligand>
        <name>L-aspartate</name>
        <dbReference type="ChEBI" id="CHEBI:29991"/>
    </ligand>
</feature>
<comment type="caution">
    <text evidence="10">Lacks conserved residue(s) required for the propagation of feature annotation.</text>
</comment>
<dbReference type="SUPFAM" id="SSF69864">
    <property type="entry name" value="Argininosuccinate synthetase, C-terminal domain"/>
    <property type="match status" value="1"/>
</dbReference>
<dbReference type="InterPro" id="IPR001518">
    <property type="entry name" value="Arginosuc_synth"/>
</dbReference>
<dbReference type="PANTHER" id="PTHR11587:SF2">
    <property type="entry name" value="ARGININOSUCCINATE SYNTHASE"/>
    <property type="match status" value="1"/>
</dbReference>